<sequence length="125" mass="14097">MESGKQKRAAIMARRREKRSKAKIDALLPASAVPRPVGSVSINKSALVPNNGYDVPTFVQYGYYMDLAFTCRDCGARHVWKAEQQQWWYEMAKGAVYSTAVRCFTCRRERSLAHGGTPKRIRVAA</sequence>
<dbReference type="AlphaFoldDB" id="A0A516SFZ2"/>
<dbReference type="KEGG" id="cari:FNU76_11920"/>
<dbReference type="EMBL" id="CP041730">
    <property type="protein sequence ID" value="QDQ27010.1"/>
    <property type="molecule type" value="Genomic_DNA"/>
</dbReference>
<dbReference type="InterPro" id="IPR025306">
    <property type="entry name" value="Zn-bnd_dom_prob"/>
</dbReference>
<name>A0A516SFZ2_9NEIS</name>
<evidence type="ECO:0000313" key="3">
    <source>
        <dbReference type="Proteomes" id="UP000317550"/>
    </source>
</evidence>
<proteinExistence type="predicted"/>
<dbReference type="RefSeq" id="WP_144278403.1">
    <property type="nucleotide sequence ID" value="NZ_CP041730.1"/>
</dbReference>
<gene>
    <name evidence="2" type="ORF">FNU76_11920</name>
</gene>
<accession>A0A516SFZ2</accession>
<reference evidence="3" key="1">
    <citation type="submission" date="2019-07" db="EMBL/GenBank/DDBJ databases">
        <title>Chitinimonas sp. nov., isolated from Ny-Alesund, arctica soil.</title>
        <authorList>
            <person name="Xu Q."/>
            <person name="Peng F."/>
        </authorList>
    </citation>
    <scope>NUCLEOTIDE SEQUENCE [LARGE SCALE GENOMIC DNA]</scope>
    <source>
        <strain evidence="3">R3-44</strain>
    </source>
</reference>
<dbReference type="Proteomes" id="UP000317550">
    <property type="component" value="Chromosome"/>
</dbReference>
<keyword evidence="3" id="KW-1185">Reference proteome</keyword>
<evidence type="ECO:0000313" key="2">
    <source>
        <dbReference type="EMBL" id="QDQ27010.1"/>
    </source>
</evidence>
<evidence type="ECO:0000259" key="1">
    <source>
        <dbReference type="Pfam" id="PF13451"/>
    </source>
</evidence>
<organism evidence="2 3">
    <name type="scientific">Chitinimonas arctica</name>
    <dbReference type="NCBI Taxonomy" id="2594795"/>
    <lineage>
        <taxon>Bacteria</taxon>
        <taxon>Pseudomonadati</taxon>
        <taxon>Pseudomonadota</taxon>
        <taxon>Betaproteobacteria</taxon>
        <taxon>Neisseriales</taxon>
        <taxon>Chitinibacteraceae</taxon>
        <taxon>Chitinimonas</taxon>
    </lineage>
</organism>
<dbReference type="Pfam" id="PF13451">
    <property type="entry name" value="zf_Tbcl"/>
    <property type="match status" value="1"/>
</dbReference>
<feature type="domain" description="Probable zinc-binding" evidence="1">
    <location>
        <begin position="66"/>
        <end position="111"/>
    </location>
</feature>
<protein>
    <recommendedName>
        <fullName evidence="1">Probable zinc-binding domain-containing protein</fullName>
    </recommendedName>
</protein>
<dbReference type="OrthoDB" id="289270at2"/>